<dbReference type="EC" id="3.4.17.11" evidence="4"/>
<dbReference type="InterPro" id="IPR036264">
    <property type="entry name" value="Bact_exopeptidase_dim_dom"/>
</dbReference>
<keyword evidence="2 4" id="KW-0378">Hydrolase</keyword>
<reference evidence="4" key="1">
    <citation type="submission" date="2019-11" db="EMBL/GenBank/DDBJ databases">
        <authorList>
            <person name="Feng L."/>
        </authorList>
    </citation>
    <scope>NUCLEOTIDE SEQUENCE</scope>
    <source>
        <strain evidence="4">VrattiLFYP33</strain>
    </source>
</reference>
<dbReference type="RefSeq" id="WP_156704681.1">
    <property type="nucleotide sequence ID" value="NZ_CACRUX010000046.1"/>
</dbReference>
<dbReference type="Gene3D" id="3.30.70.360">
    <property type="match status" value="1"/>
</dbReference>
<dbReference type="Gene3D" id="3.40.630.10">
    <property type="entry name" value="Zn peptidases"/>
    <property type="match status" value="1"/>
</dbReference>
<evidence type="ECO:0000313" key="4">
    <source>
        <dbReference type="EMBL" id="VYU06243.1"/>
    </source>
</evidence>
<keyword evidence="4" id="KW-0121">Carboxypeptidase</keyword>
<dbReference type="PANTHER" id="PTHR43808">
    <property type="entry name" value="ACETYLORNITHINE DEACETYLASE"/>
    <property type="match status" value="1"/>
</dbReference>
<dbReference type="EMBL" id="CACRUX010000046">
    <property type="protein sequence ID" value="VYU06243.1"/>
    <property type="molecule type" value="Genomic_DNA"/>
</dbReference>
<dbReference type="InterPro" id="IPR002933">
    <property type="entry name" value="Peptidase_M20"/>
</dbReference>
<dbReference type="SUPFAM" id="SSF55031">
    <property type="entry name" value="Bacterial exopeptidase dimerisation domain"/>
    <property type="match status" value="1"/>
</dbReference>
<gene>
    <name evidence="4" type="primary">cpg2</name>
    <name evidence="4" type="ORF">VRLFYP33_01150</name>
</gene>
<dbReference type="GO" id="GO:0046872">
    <property type="term" value="F:metal ion binding"/>
    <property type="evidence" value="ECO:0007669"/>
    <property type="project" value="UniProtKB-KW"/>
</dbReference>
<sequence>MENQLAKIFTSIDEHKEDMVQDLRTFADLEGHFEEKDNVLKARTWLQQQLEKEGFACRFREVADDRCGIMIAELGMDRPGKPIIFSGHCDTVHYTGSFGGENPTVIKDGKIFGPGVLDMKGGLIIALYVAKALNFIQYKEHPIKLIVVGEEESDHVGNDGDKILTAESKGALCCFNMETGQMNNSLCTQKKSQFTYYLSVDGVGGHAGNDFLKGRNAINEAVYKIQKIIELTDLSVGTTVTTAVIKGGGHTSGIADHCEVVFDVRVTNENEAKRIMDSMYEITDETFIEGTKSKLTYYRAKLLPLQETKEAIRLLDFVNTVAKDNGFDEFGKVHLGGASDAGNMAAAGIPVLDNCGIIGQYAHNKKEYGIIDSLYSRAKIFAGTVLKIKEL</sequence>
<dbReference type="PANTHER" id="PTHR43808:SF9">
    <property type="entry name" value="BLL0789 PROTEIN"/>
    <property type="match status" value="1"/>
</dbReference>
<name>A0A6N3BZY4_9FIRM</name>
<dbReference type="SUPFAM" id="SSF53187">
    <property type="entry name" value="Zn-dependent exopeptidases"/>
    <property type="match status" value="1"/>
</dbReference>
<evidence type="ECO:0000256" key="2">
    <source>
        <dbReference type="ARBA" id="ARBA00022801"/>
    </source>
</evidence>
<dbReference type="InterPro" id="IPR050072">
    <property type="entry name" value="Peptidase_M20A"/>
</dbReference>
<keyword evidence="4" id="KW-0645">Protease</keyword>
<proteinExistence type="predicted"/>
<dbReference type="GO" id="GO:0004180">
    <property type="term" value="F:carboxypeptidase activity"/>
    <property type="evidence" value="ECO:0007669"/>
    <property type="project" value="UniProtKB-KW"/>
</dbReference>
<organism evidence="4">
    <name type="scientific">Veillonella ratti</name>
    <dbReference type="NCBI Taxonomy" id="103892"/>
    <lineage>
        <taxon>Bacteria</taxon>
        <taxon>Bacillati</taxon>
        <taxon>Bacillota</taxon>
        <taxon>Negativicutes</taxon>
        <taxon>Veillonellales</taxon>
        <taxon>Veillonellaceae</taxon>
        <taxon>Veillonella</taxon>
    </lineage>
</organism>
<dbReference type="Pfam" id="PF07687">
    <property type="entry name" value="M20_dimer"/>
    <property type="match status" value="1"/>
</dbReference>
<feature type="domain" description="Peptidase M20 dimerisation" evidence="3">
    <location>
        <begin position="192"/>
        <end position="288"/>
    </location>
</feature>
<evidence type="ECO:0000259" key="3">
    <source>
        <dbReference type="Pfam" id="PF07687"/>
    </source>
</evidence>
<protein>
    <submittedName>
        <fullName evidence="4">Carboxypeptidase G2</fullName>
        <ecNumber evidence="4">3.4.17.11</ecNumber>
    </submittedName>
</protein>
<dbReference type="InterPro" id="IPR011650">
    <property type="entry name" value="Peptidase_M20_dimer"/>
</dbReference>
<dbReference type="Pfam" id="PF01546">
    <property type="entry name" value="Peptidase_M20"/>
    <property type="match status" value="1"/>
</dbReference>
<keyword evidence="1" id="KW-0479">Metal-binding</keyword>
<accession>A0A6N3BZY4</accession>
<evidence type="ECO:0000256" key="1">
    <source>
        <dbReference type="ARBA" id="ARBA00022723"/>
    </source>
</evidence>
<dbReference type="AlphaFoldDB" id="A0A6N3BZY4"/>